<dbReference type="GO" id="GO:0009966">
    <property type="term" value="P:regulation of signal transduction"/>
    <property type="evidence" value="ECO:0007669"/>
    <property type="project" value="TreeGrafter"/>
</dbReference>
<keyword evidence="9" id="KW-1185">Reference proteome</keyword>
<dbReference type="InterPro" id="IPR000719">
    <property type="entry name" value="Prot_kinase_dom"/>
</dbReference>
<feature type="domain" description="Protein kinase" evidence="7">
    <location>
        <begin position="1"/>
        <end position="243"/>
    </location>
</feature>
<dbReference type="Pfam" id="PF00069">
    <property type="entry name" value="Pkinase"/>
    <property type="match status" value="1"/>
</dbReference>
<accession>A0A8H7BZ58</accession>
<evidence type="ECO:0000256" key="5">
    <source>
        <dbReference type="ARBA" id="ARBA00022840"/>
    </source>
</evidence>
<sequence>MVRHIHRHELYALKCISKEQCIRMNAVRNIVRERTILEHLDHPLVCNMKFAFQDTRHIYMVMDLMLGGDLRFHLSRQKLPEHVVRFWMAELACAVKYLHSQGVIHRDIKPDNILLDQSGHVHLSDFNLACPIPKHRPLTSPSGTAVYFAPEVFKGAYSEAADWWSVGVTFYECIYGKRPWASEQGDELRQCVLRGHVRYRESGLRPVSTCCITAIQGFLEADPSKRFGHDISGWTSLLQHPFFSSIDWHLLDAKQGKPPYQPSSVEANFDVMEQQETEPGDTHDLLSAWLFPRTDLPRKKNLPAGISLEKYEHDLATIVAKFLPFDFTVYEQYEGFLDPYRMTVGPPPTWVKPAFSGADHNVLPMKRISLKKDESGGTPLDGCTVEYNPRCTTSILDLTSVQPMIKSPAESGRTITLTNGSIDNRRRHRSSRTDSGCMFGAAEELKGRRRSSGQSFRERRERERRQSAGRMPGDSYASSLIASID</sequence>
<dbReference type="InterPro" id="IPR008271">
    <property type="entry name" value="Ser/Thr_kinase_AS"/>
</dbReference>
<dbReference type="PROSITE" id="PS00108">
    <property type="entry name" value="PROTEIN_KINASE_ST"/>
    <property type="match status" value="1"/>
</dbReference>
<evidence type="ECO:0000256" key="2">
    <source>
        <dbReference type="ARBA" id="ARBA00022679"/>
    </source>
</evidence>
<dbReference type="SUPFAM" id="SSF56112">
    <property type="entry name" value="Protein kinase-like (PK-like)"/>
    <property type="match status" value="1"/>
</dbReference>
<keyword evidence="4" id="KW-0418">Kinase</keyword>
<evidence type="ECO:0000313" key="8">
    <source>
        <dbReference type="EMBL" id="KAF7731827.1"/>
    </source>
</evidence>
<protein>
    <recommendedName>
        <fullName evidence="7">Protein kinase domain-containing protein</fullName>
    </recommendedName>
</protein>
<dbReference type="GO" id="GO:0007186">
    <property type="term" value="P:G protein-coupled receptor signaling pathway"/>
    <property type="evidence" value="ECO:0007669"/>
    <property type="project" value="TreeGrafter"/>
</dbReference>
<evidence type="ECO:0000256" key="3">
    <source>
        <dbReference type="ARBA" id="ARBA00022741"/>
    </source>
</evidence>
<evidence type="ECO:0000256" key="4">
    <source>
        <dbReference type="ARBA" id="ARBA00022777"/>
    </source>
</evidence>
<keyword evidence="1" id="KW-0723">Serine/threonine-protein kinase</keyword>
<dbReference type="InterPro" id="IPR011009">
    <property type="entry name" value="Kinase-like_dom_sf"/>
</dbReference>
<feature type="region of interest" description="Disordered" evidence="6">
    <location>
        <begin position="424"/>
        <end position="485"/>
    </location>
</feature>
<dbReference type="PANTHER" id="PTHR24355">
    <property type="entry name" value="G PROTEIN-COUPLED RECEPTOR KINASE/RIBOSOMAL PROTEIN S6 KINASE"/>
    <property type="match status" value="1"/>
</dbReference>
<organism evidence="8 9">
    <name type="scientific">Apophysomyces ossiformis</name>
    <dbReference type="NCBI Taxonomy" id="679940"/>
    <lineage>
        <taxon>Eukaryota</taxon>
        <taxon>Fungi</taxon>
        <taxon>Fungi incertae sedis</taxon>
        <taxon>Mucoromycota</taxon>
        <taxon>Mucoromycotina</taxon>
        <taxon>Mucoromycetes</taxon>
        <taxon>Mucorales</taxon>
        <taxon>Mucorineae</taxon>
        <taxon>Mucoraceae</taxon>
        <taxon>Apophysomyces</taxon>
    </lineage>
</organism>
<keyword evidence="3" id="KW-0547">Nucleotide-binding</keyword>
<proteinExistence type="predicted"/>
<dbReference type="GO" id="GO:0005524">
    <property type="term" value="F:ATP binding"/>
    <property type="evidence" value="ECO:0007669"/>
    <property type="project" value="UniProtKB-KW"/>
</dbReference>
<evidence type="ECO:0000256" key="6">
    <source>
        <dbReference type="SAM" id="MobiDB-lite"/>
    </source>
</evidence>
<dbReference type="AlphaFoldDB" id="A0A8H7BZ58"/>
<dbReference type="GO" id="GO:0004703">
    <property type="term" value="F:G protein-coupled receptor kinase activity"/>
    <property type="evidence" value="ECO:0007669"/>
    <property type="project" value="TreeGrafter"/>
</dbReference>
<dbReference type="Gene3D" id="3.30.200.20">
    <property type="entry name" value="Phosphorylase Kinase, domain 1"/>
    <property type="match status" value="1"/>
</dbReference>
<dbReference type="EMBL" id="JABAYA010000007">
    <property type="protein sequence ID" value="KAF7731827.1"/>
    <property type="molecule type" value="Genomic_DNA"/>
</dbReference>
<gene>
    <name evidence="8" type="ORF">EC973_008342</name>
</gene>
<dbReference type="PROSITE" id="PS50011">
    <property type="entry name" value="PROTEIN_KINASE_DOM"/>
    <property type="match status" value="1"/>
</dbReference>
<comment type="caution">
    <text evidence="8">The sequence shown here is derived from an EMBL/GenBank/DDBJ whole genome shotgun (WGS) entry which is preliminary data.</text>
</comment>
<keyword evidence="5" id="KW-0067">ATP-binding</keyword>
<dbReference type="OrthoDB" id="354826at2759"/>
<evidence type="ECO:0000313" key="9">
    <source>
        <dbReference type="Proteomes" id="UP000605846"/>
    </source>
</evidence>
<reference evidence="8" key="1">
    <citation type="submission" date="2020-01" db="EMBL/GenBank/DDBJ databases">
        <title>Genome Sequencing of Three Apophysomyces-Like Fungal Strains Confirms a Novel Fungal Genus in the Mucoromycota with divergent Burkholderia-like Endosymbiotic Bacteria.</title>
        <authorList>
            <person name="Stajich J.E."/>
            <person name="Macias A.M."/>
            <person name="Carter-House D."/>
            <person name="Lovett B."/>
            <person name="Kasson L.R."/>
            <person name="Berry K."/>
            <person name="Grigoriev I."/>
            <person name="Chang Y."/>
            <person name="Spatafora J."/>
            <person name="Kasson M.T."/>
        </authorList>
    </citation>
    <scope>NUCLEOTIDE SEQUENCE</scope>
    <source>
        <strain evidence="8">NRRL A-21654</strain>
    </source>
</reference>
<dbReference type="SMART" id="SM00220">
    <property type="entry name" value="S_TKc"/>
    <property type="match status" value="1"/>
</dbReference>
<evidence type="ECO:0000256" key="1">
    <source>
        <dbReference type="ARBA" id="ARBA00022527"/>
    </source>
</evidence>
<dbReference type="Gene3D" id="1.10.510.10">
    <property type="entry name" value="Transferase(Phosphotransferase) domain 1"/>
    <property type="match status" value="1"/>
</dbReference>
<feature type="compositionally biased region" description="Basic and acidic residues" evidence="6">
    <location>
        <begin position="456"/>
        <end position="466"/>
    </location>
</feature>
<keyword evidence="2" id="KW-0808">Transferase</keyword>
<feature type="compositionally biased region" description="Polar residues" evidence="6">
    <location>
        <begin position="476"/>
        <end position="485"/>
    </location>
</feature>
<dbReference type="Proteomes" id="UP000605846">
    <property type="component" value="Unassembled WGS sequence"/>
</dbReference>
<dbReference type="GO" id="GO:0001664">
    <property type="term" value="F:G protein-coupled receptor binding"/>
    <property type="evidence" value="ECO:0007669"/>
    <property type="project" value="TreeGrafter"/>
</dbReference>
<name>A0A8H7BZ58_9FUNG</name>
<evidence type="ECO:0000259" key="7">
    <source>
        <dbReference type="PROSITE" id="PS50011"/>
    </source>
</evidence>
<dbReference type="PANTHER" id="PTHR24355:SF30">
    <property type="entry name" value="SERINE_THREONINE-PROTEIN KINASE 32B ISOFORM X1"/>
    <property type="match status" value="1"/>
</dbReference>
<dbReference type="FunFam" id="1.10.510.10:FF:000469">
    <property type="entry name" value="Serine/threonine-protein kinase 32B"/>
    <property type="match status" value="1"/>
</dbReference>